<organism evidence="8 9">
    <name type="scientific">Rubus argutus</name>
    <name type="common">Southern blackberry</name>
    <dbReference type="NCBI Taxonomy" id="59490"/>
    <lineage>
        <taxon>Eukaryota</taxon>
        <taxon>Viridiplantae</taxon>
        <taxon>Streptophyta</taxon>
        <taxon>Embryophyta</taxon>
        <taxon>Tracheophyta</taxon>
        <taxon>Spermatophyta</taxon>
        <taxon>Magnoliopsida</taxon>
        <taxon>eudicotyledons</taxon>
        <taxon>Gunneridae</taxon>
        <taxon>Pentapetalae</taxon>
        <taxon>rosids</taxon>
        <taxon>fabids</taxon>
        <taxon>Rosales</taxon>
        <taxon>Rosaceae</taxon>
        <taxon>Rosoideae</taxon>
        <taxon>Rosoideae incertae sedis</taxon>
        <taxon>Rubus</taxon>
    </lineage>
</organism>
<evidence type="ECO:0000256" key="4">
    <source>
        <dbReference type="ARBA" id="ARBA00023277"/>
    </source>
</evidence>
<accession>A0AAW1VYM5</accession>
<dbReference type="GO" id="GO:0033926">
    <property type="term" value="F:endo-alpha-N-acetylgalactosaminidase activity"/>
    <property type="evidence" value="ECO:0007669"/>
    <property type="project" value="UniProtKB-UniRule"/>
</dbReference>
<comment type="catalytic activity">
    <reaction evidence="1 6">
        <text>Hydrolysis of terminal non-reducing beta-D-fructofuranoside residues in beta-D-fructofuranosides.</text>
        <dbReference type="EC" id="3.2.1.26"/>
    </reaction>
</comment>
<keyword evidence="5 6" id="KW-0326">Glycosidase</keyword>
<feature type="compositionally biased region" description="Basic and acidic residues" evidence="7">
    <location>
        <begin position="1"/>
        <end position="15"/>
    </location>
</feature>
<feature type="region of interest" description="Disordered" evidence="7">
    <location>
        <begin position="1"/>
        <end position="142"/>
    </location>
</feature>
<dbReference type="EMBL" id="JBEDUW010000007">
    <property type="protein sequence ID" value="KAK9913438.1"/>
    <property type="molecule type" value="Genomic_DNA"/>
</dbReference>
<dbReference type="GO" id="GO:0004575">
    <property type="term" value="F:sucrose alpha-glucosidase activity"/>
    <property type="evidence" value="ECO:0007669"/>
    <property type="project" value="TreeGrafter"/>
</dbReference>
<gene>
    <name evidence="8" type="ORF">M0R45_037255</name>
</gene>
<dbReference type="PANTHER" id="PTHR31916">
    <property type="match status" value="1"/>
</dbReference>
<keyword evidence="3 6" id="KW-0378">Hydrolase</keyword>
<comment type="similarity">
    <text evidence="2 6">Belongs to the glycosyl hydrolase 100 family.</text>
</comment>
<dbReference type="Proteomes" id="UP001457282">
    <property type="component" value="Unassembled WGS sequence"/>
</dbReference>
<feature type="compositionally biased region" description="Basic and acidic residues" evidence="7">
    <location>
        <begin position="74"/>
        <end position="88"/>
    </location>
</feature>
<evidence type="ECO:0000313" key="9">
    <source>
        <dbReference type="Proteomes" id="UP001457282"/>
    </source>
</evidence>
<keyword evidence="4 6" id="KW-0119">Carbohydrate metabolism</keyword>
<evidence type="ECO:0000256" key="2">
    <source>
        <dbReference type="ARBA" id="ARBA00007671"/>
    </source>
</evidence>
<evidence type="ECO:0000256" key="1">
    <source>
        <dbReference type="ARBA" id="ARBA00000094"/>
    </source>
</evidence>
<keyword evidence="9" id="KW-1185">Reference proteome</keyword>
<evidence type="ECO:0000256" key="5">
    <source>
        <dbReference type="ARBA" id="ARBA00023295"/>
    </source>
</evidence>
<comment type="function">
    <text evidence="6">Invertase that cleaves sucrose into glucose and fructose.</text>
</comment>
<evidence type="ECO:0000256" key="6">
    <source>
        <dbReference type="RuleBase" id="RU367047"/>
    </source>
</evidence>
<reference evidence="8 9" key="1">
    <citation type="journal article" date="2023" name="G3 (Bethesda)">
        <title>A chromosome-length genome assembly and annotation of blackberry (Rubus argutus, cv. 'Hillquist').</title>
        <authorList>
            <person name="Bruna T."/>
            <person name="Aryal R."/>
            <person name="Dudchenko O."/>
            <person name="Sargent D.J."/>
            <person name="Mead D."/>
            <person name="Buti M."/>
            <person name="Cavallini A."/>
            <person name="Hytonen T."/>
            <person name="Andres J."/>
            <person name="Pham M."/>
            <person name="Weisz D."/>
            <person name="Mascagni F."/>
            <person name="Usai G."/>
            <person name="Natali L."/>
            <person name="Bassil N."/>
            <person name="Fernandez G.E."/>
            <person name="Lomsadze A."/>
            <person name="Armour M."/>
            <person name="Olukolu B."/>
            <person name="Poorten T."/>
            <person name="Britton C."/>
            <person name="Davik J."/>
            <person name="Ashrafi H."/>
            <person name="Aiden E.L."/>
            <person name="Borodovsky M."/>
            <person name="Worthington M."/>
        </authorList>
    </citation>
    <scope>NUCLEOTIDE SEQUENCE [LARGE SCALE GENOMIC DNA]</scope>
    <source>
        <strain evidence="8">PI 553951</strain>
    </source>
</reference>
<feature type="compositionally biased region" description="Basic and acidic residues" evidence="7">
    <location>
        <begin position="631"/>
        <end position="641"/>
    </location>
</feature>
<comment type="caution">
    <text evidence="8">The sequence shown here is derived from an EMBL/GenBank/DDBJ whole genome shotgun (WGS) entry which is preliminary data.</text>
</comment>
<feature type="compositionally biased region" description="Polar residues" evidence="7">
    <location>
        <begin position="126"/>
        <end position="141"/>
    </location>
</feature>
<sequence>MSKLLKEEGEREAEASRPPAPVPAPAANAKSTEKDVSLELCSPRSETSMQVSYFTADSDSSFDLERLAPVTEEAETKTTASKDSDSSKNEAAIPSVKSTESKESSGNSLKRESDKLAKAASISPEKCTTPQTEKVNLQSNDETPERVAIPGVLITHQSLDPDIYKDLDVKELSPVGTAMVEEAWERLKKSFVYHRGKPVGTLAAIDPMAEALNYNQLFVRYFFPTGLACLMKDPAEPEIVKNFLLKTLHLQGREKTIDNFTLGEGVLPASFKDLYDSYRAKETLVADFGGSAIGRVAPVDSGFWWIILLRSYTICTHDYALAELPEVQNGMKLILNLCLSDGFDTFPTLLCADGCSMIDRRMDIYGYPIETQALLYFASRCAMQMLKPERHDKELLERIDKRITALSFHIQKYYWLDFTQLINIYRYKTEDDSHTAVNKFNVMPELIPDWIFDFMPLRGGYLIGNVSPACMDFQWFLIGNCISILSSLATPAQATAIMEINEERWADLISEMPLKIAYPSLERHEWRTITGFDPKNTRWSNHNGGSWPTLLWLLTAACIKTGRPFTAQKAIAMAEQRLSKESIPDWVSDFMMPLRGGCLIGNVSPACSSLVTPVQATATVPAAPPGVQKGAHVDKRKREMVEDSPSSSCESSSKRHCSIELVVDENGDDGADTLDGGVEGGLNVYWVDIYAHFLERIEGVEEMGNRLVLQQAVDDVLTWHQHPTDTLKVYYSRWTSQVLDELSITATPWEQFQVQVRGVHVYEPGENGEDDGE</sequence>
<evidence type="ECO:0000256" key="3">
    <source>
        <dbReference type="ARBA" id="ARBA00022801"/>
    </source>
</evidence>
<dbReference type="SUPFAM" id="SSF48208">
    <property type="entry name" value="Six-hairpin glycosidases"/>
    <property type="match status" value="1"/>
</dbReference>
<dbReference type="Gene3D" id="1.50.10.10">
    <property type="match status" value="1"/>
</dbReference>
<dbReference type="GO" id="GO:0005987">
    <property type="term" value="P:sucrose catabolic process"/>
    <property type="evidence" value="ECO:0007669"/>
    <property type="project" value="TreeGrafter"/>
</dbReference>
<dbReference type="InterPro" id="IPR012341">
    <property type="entry name" value="6hp_glycosidase-like_sf"/>
</dbReference>
<feature type="region of interest" description="Disordered" evidence="7">
    <location>
        <begin position="622"/>
        <end position="652"/>
    </location>
</feature>
<dbReference type="Pfam" id="PF12899">
    <property type="entry name" value="Glyco_hydro_100"/>
    <property type="match status" value="1"/>
</dbReference>
<evidence type="ECO:0000256" key="7">
    <source>
        <dbReference type="SAM" id="MobiDB-lite"/>
    </source>
</evidence>
<evidence type="ECO:0000313" key="8">
    <source>
        <dbReference type="EMBL" id="KAK9913438.1"/>
    </source>
</evidence>
<feature type="compositionally biased region" description="Polar residues" evidence="7">
    <location>
        <begin position="44"/>
        <end position="61"/>
    </location>
</feature>
<proteinExistence type="inferred from homology"/>
<feature type="compositionally biased region" description="Basic and acidic residues" evidence="7">
    <location>
        <begin position="99"/>
        <end position="117"/>
    </location>
</feature>
<dbReference type="EC" id="3.2.1.26" evidence="6"/>
<dbReference type="PANTHER" id="PTHR31916:SF37">
    <property type="entry name" value="ALKALINE_NEUTRAL INVERTASE"/>
    <property type="match status" value="1"/>
</dbReference>
<name>A0AAW1VYM5_RUBAR</name>
<dbReference type="AlphaFoldDB" id="A0AAW1VYM5"/>
<protein>
    <recommendedName>
        <fullName evidence="6">Alkaline/neutral invertase</fullName>
        <ecNumber evidence="6">3.2.1.26</ecNumber>
    </recommendedName>
</protein>
<dbReference type="InterPro" id="IPR008928">
    <property type="entry name" value="6-hairpin_glycosidase_sf"/>
</dbReference>
<dbReference type="InterPro" id="IPR024746">
    <property type="entry name" value="Glyco_hydro_100"/>
</dbReference>